<dbReference type="InterPro" id="IPR011701">
    <property type="entry name" value="MFS"/>
</dbReference>
<organism evidence="9 10">
    <name type="scientific">Dictyobacter formicarum</name>
    <dbReference type="NCBI Taxonomy" id="2778368"/>
    <lineage>
        <taxon>Bacteria</taxon>
        <taxon>Bacillati</taxon>
        <taxon>Chloroflexota</taxon>
        <taxon>Ktedonobacteria</taxon>
        <taxon>Ktedonobacterales</taxon>
        <taxon>Dictyobacteraceae</taxon>
        <taxon>Dictyobacter</taxon>
    </lineage>
</organism>
<feature type="transmembrane region" description="Helical" evidence="7">
    <location>
        <begin position="352"/>
        <end position="372"/>
    </location>
</feature>
<keyword evidence="10" id="KW-1185">Reference proteome</keyword>
<dbReference type="PANTHER" id="PTHR42718">
    <property type="entry name" value="MAJOR FACILITATOR SUPERFAMILY MULTIDRUG TRANSPORTER MFSC"/>
    <property type="match status" value="1"/>
</dbReference>
<dbReference type="EMBL" id="BNJJ01000001">
    <property type="protein sequence ID" value="GHO82171.1"/>
    <property type="molecule type" value="Genomic_DNA"/>
</dbReference>
<dbReference type="PRINTS" id="PR01036">
    <property type="entry name" value="TCRTETB"/>
</dbReference>
<dbReference type="Proteomes" id="UP000635565">
    <property type="component" value="Unassembled WGS sequence"/>
</dbReference>
<feature type="transmembrane region" description="Helical" evidence="7">
    <location>
        <begin position="187"/>
        <end position="209"/>
    </location>
</feature>
<evidence type="ECO:0000256" key="7">
    <source>
        <dbReference type="SAM" id="Phobius"/>
    </source>
</evidence>
<reference evidence="9 10" key="1">
    <citation type="journal article" date="2021" name="Int. J. Syst. Evol. Microbiol.">
        <title>Reticulibacter mediterranei gen. nov., sp. nov., within the new family Reticulibacteraceae fam. nov., and Ktedonospora formicarum gen. nov., sp. nov., Ktedonobacter robiniae sp. nov., Dictyobacter formicarum sp. nov. and Dictyobacter arantiisoli sp. nov., belonging to the class Ktedonobacteria.</title>
        <authorList>
            <person name="Yabe S."/>
            <person name="Zheng Y."/>
            <person name="Wang C.M."/>
            <person name="Sakai Y."/>
            <person name="Abe K."/>
            <person name="Yokota A."/>
            <person name="Donadio S."/>
            <person name="Cavaletti L."/>
            <person name="Monciardini P."/>
        </authorList>
    </citation>
    <scope>NUCLEOTIDE SEQUENCE [LARGE SCALE GENOMIC DNA]</scope>
    <source>
        <strain evidence="9 10">SOSP1-9</strain>
    </source>
</reference>
<sequence>MISSPQMNQEFPTFMVHGKPARPWLALLALVFGLFMALLDATIVTIALPTIQHSLQTDLSTVSWVLNAYNLGFAVLLVTIGRFADQHGRKRFFLLGMVLFSLGSLACATAQWLGNITGTSAIGWLIASRALQAIGAAGLTPVSLAIITAIFPPQKRGAAIGVWGALAGLAAAVGPVLGGFLVQQLGWGWIFFVNLPFCAIGLVMVFLFVPETRALRTSKRVDLLGVITLTIGLCCLMLAMMEGNDWGWVSVPVLALFGGALLGAFLFGYVEFLQRKQDPMVDFSLFKTVSFSGANVTMFLFSVAVQGAFLILVLYLMNTMGYGQLQAAYALLPMPLAQMGSAAVLGRMSQKVNPYLVGVIGMFGLSVGFVLLCLLPSDASYPNIAWRMVLLGVSSGMLFQSQPGIALAEIPRARLGVGSGVFNTFRQIGFALGVAVLLSVFVGQIPSDLNQAHDDVIGMVQHDSRLPAQLRIAIITHLRETASTDANASNAEGASGNTTSYYDLTKLSDQLPPAMPTQTRASVRTELRLLSIHINTTFQEHIEKAYKASWWVAASVGLAGMLSALLTLFASRKSSSIPAHEEQTEEAGVGVI</sequence>
<evidence type="ECO:0000313" key="9">
    <source>
        <dbReference type="EMBL" id="GHO82171.1"/>
    </source>
</evidence>
<dbReference type="PROSITE" id="PS50850">
    <property type="entry name" value="MFS"/>
    <property type="match status" value="1"/>
</dbReference>
<comment type="subcellular location">
    <subcellularLocation>
        <location evidence="1">Cell membrane</location>
        <topology evidence="1">Multi-pass membrane protein</topology>
    </subcellularLocation>
</comment>
<feature type="transmembrane region" description="Helical" evidence="7">
    <location>
        <begin position="133"/>
        <end position="151"/>
    </location>
</feature>
<keyword evidence="3" id="KW-1003">Cell membrane</keyword>
<dbReference type="Gene3D" id="1.20.1720.10">
    <property type="entry name" value="Multidrug resistance protein D"/>
    <property type="match status" value="1"/>
</dbReference>
<dbReference type="PANTHER" id="PTHR42718:SF46">
    <property type="entry name" value="BLR6921 PROTEIN"/>
    <property type="match status" value="1"/>
</dbReference>
<evidence type="ECO:0000256" key="4">
    <source>
        <dbReference type="ARBA" id="ARBA00022692"/>
    </source>
</evidence>
<keyword evidence="6 7" id="KW-0472">Membrane</keyword>
<dbReference type="Gene3D" id="1.20.1250.20">
    <property type="entry name" value="MFS general substrate transporter like domains"/>
    <property type="match status" value="1"/>
</dbReference>
<feature type="transmembrane region" description="Helical" evidence="7">
    <location>
        <begin position="24"/>
        <end position="49"/>
    </location>
</feature>
<evidence type="ECO:0000256" key="2">
    <source>
        <dbReference type="ARBA" id="ARBA00022448"/>
    </source>
</evidence>
<dbReference type="NCBIfam" id="TIGR00711">
    <property type="entry name" value="efflux_EmrB"/>
    <property type="match status" value="1"/>
</dbReference>
<feature type="transmembrane region" description="Helical" evidence="7">
    <location>
        <begin position="327"/>
        <end position="345"/>
    </location>
</feature>
<evidence type="ECO:0000313" key="10">
    <source>
        <dbReference type="Proteomes" id="UP000635565"/>
    </source>
</evidence>
<dbReference type="Pfam" id="PF07690">
    <property type="entry name" value="MFS_1"/>
    <property type="match status" value="1"/>
</dbReference>
<keyword evidence="5 7" id="KW-1133">Transmembrane helix</keyword>
<evidence type="ECO:0000256" key="5">
    <source>
        <dbReference type="ARBA" id="ARBA00022989"/>
    </source>
</evidence>
<comment type="caution">
    <text evidence="9">The sequence shown here is derived from an EMBL/GenBank/DDBJ whole genome shotgun (WGS) entry which is preliminary data.</text>
</comment>
<dbReference type="CDD" id="cd17321">
    <property type="entry name" value="MFS_MMR_MDR_like"/>
    <property type="match status" value="1"/>
</dbReference>
<feature type="transmembrane region" description="Helical" evidence="7">
    <location>
        <begin position="291"/>
        <end position="315"/>
    </location>
</feature>
<feature type="transmembrane region" description="Helical" evidence="7">
    <location>
        <begin position="158"/>
        <end position="181"/>
    </location>
</feature>
<proteinExistence type="predicted"/>
<protein>
    <submittedName>
        <fullName evidence="9">MFS transporter</fullName>
    </submittedName>
</protein>
<evidence type="ECO:0000256" key="6">
    <source>
        <dbReference type="ARBA" id="ARBA00023136"/>
    </source>
</evidence>
<feature type="transmembrane region" description="Helical" evidence="7">
    <location>
        <begin position="92"/>
        <end position="113"/>
    </location>
</feature>
<dbReference type="RefSeq" id="WP_201359872.1">
    <property type="nucleotide sequence ID" value="NZ_BNJJ01000001.1"/>
</dbReference>
<feature type="transmembrane region" description="Helical" evidence="7">
    <location>
        <begin position="246"/>
        <end position="270"/>
    </location>
</feature>
<keyword evidence="2" id="KW-0813">Transport</keyword>
<name>A0ABQ3VAB2_9CHLR</name>
<feature type="transmembrane region" description="Helical" evidence="7">
    <location>
        <begin position="221"/>
        <end position="240"/>
    </location>
</feature>
<feature type="domain" description="Major facilitator superfamily (MFS) profile" evidence="8">
    <location>
        <begin position="26"/>
        <end position="479"/>
    </location>
</feature>
<dbReference type="InterPro" id="IPR004638">
    <property type="entry name" value="EmrB-like"/>
</dbReference>
<evidence type="ECO:0000259" key="8">
    <source>
        <dbReference type="PROSITE" id="PS50850"/>
    </source>
</evidence>
<feature type="transmembrane region" description="Helical" evidence="7">
    <location>
        <begin position="428"/>
        <end position="445"/>
    </location>
</feature>
<evidence type="ECO:0000256" key="1">
    <source>
        <dbReference type="ARBA" id="ARBA00004651"/>
    </source>
</evidence>
<evidence type="ECO:0000256" key="3">
    <source>
        <dbReference type="ARBA" id="ARBA00022475"/>
    </source>
</evidence>
<dbReference type="InterPro" id="IPR020846">
    <property type="entry name" value="MFS_dom"/>
</dbReference>
<keyword evidence="4 7" id="KW-0812">Transmembrane</keyword>
<feature type="transmembrane region" description="Helical" evidence="7">
    <location>
        <begin position="548"/>
        <end position="570"/>
    </location>
</feature>
<accession>A0ABQ3VAB2</accession>
<feature type="transmembrane region" description="Helical" evidence="7">
    <location>
        <begin position="61"/>
        <end position="80"/>
    </location>
</feature>
<dbReference type="SUPFAM" id="SSF103473">
    <property type="entry name" value="MFS general substrate transporter"/>
    <property type="match status" value="1"/>
</dbReference>
<dbReference type="InterPro" id="IPR036259">
    <property type="entry name" value="MFS_trans_sf"/>
</dbReference>
<gene>
    <name evidence="9" type="ORF">KSZ_01770</name>
</gene>